<evidence type="ECO:0000313" key="1">
    <source>
        <dbReference type="EMBL" id="MAH63360.1"/>
    </source>
</evidence>
<dbReference type="Gene3D" id="3.50.50.60">
    <property type="entry name" value="FAD/NAD(P)-binding domain"/>
    <property type="match status" value="1"/>
</dbReference>
<protein>
    <recommendedName>
        <fullName evidence="3">Lycopene cyclase</fullName>
    </recommendedName>
</protein>
<gene>
    <name evidence="1" type="ORF">CMN54_07950</name>
</gene>
<comment type="caution">
    <text evidence="1">The sequence shown here is derived from an EMBL/GenBank/DDBJ whole genome shotgun (WGS) entry which is preliminary data.</text>
</comment>
<proteinExistence type="predicted"/>
<dbReference type="EMBL" id="NZEX01000090">
    <property type="protein sequence ID" value="MAH63360.1"/>
    <property type="molecule type" value="Genomic_DNA"/>
</dbReference>
<dbReference type="Proteomes" id="UP000226525">
    <property type="component" value="Unassembled WGS sequence"/>
</dbReference>
<sequence>MQVWDAIVLGAGCAGLTLVNEMIARGEERLKILLLEERSEYTNDRTWCFWNTLNHRFENAVSYRWSRWSVHYAGEVAHCQGTYQYQYLRAEHFYRLALATIYSSSKMILRLGEQVQAVQEGEDHVRIQTHQGTYTGRYVIDTRPTDHQHRKVVPPDVHWLQHFLGWKVKTKQACFQSNEVTLMDFDGGRGAAEIHRANSKYTDGALPGIPFIYVLPFSSTEALVESTWFGPKILEKSIYQEQLQKYLQKIETGTYDITEQEYGVLPMSTLSTNMQPTRRIRHLGLAGGAARPSTGYAFLAIQRQAQKLADQLLKGEWDHFPNYYSAQSRLLDATFLRVLQENPRRGPELFWRLFRCAKPDALVRFLADTASLKDLWEVTTCLPSGLFLKQSLFPNFSQKKEMEPIQIQEI</sequence>
<name>A0A2D6YJK5_9DELT</name>
<accession>A0A2D6YJK5</accession>
<dbReference type="SUPFAM" id="SSF51905">
    <property type="entry name" value="FAD/NAD(P)-binding domain"/>
    <property type="match status" value="1"/>
</dbReference>
<dbReference type="InterPro" id="IPR036188">
    <property type="entry name" value="FAD/NAD-bd_sf"/>
</dbReference>
<reference evidence="2" key="1">
    <citation type="submission" date="2017-09" db="EMBL/GenBank/DDBJ databases">
        <title>The Reconstruction of 2,631 Draft Metagenome-Assembled Genomes from the Global Oceans.</title>
        <authorList>
            <person name="Tully B.J."/>
            <person name="Graham E.D."/>
            <person name="Heidelberg J.F."/>
        </authorList>
    </citation>
    <scope>NUCLEOTIDE SEQUENCE [LARGE SCALE GENOMIC DNA]</scope>
</reference>
<organism evidence="1 2">
    <name type="scientific">SAR324 cluster bacterium</name>
    <dbReference type="NCBI Taxonomy" id="2024889"/>
    <lineage>
        <taxon>Bacteria</taxon>
        <taxon>Deltaproteobacteria</taxon>
        <taxon>SAR324 cluster</taxon>
    </lineage>
</organism>
<evidence type="ECO:0008006" key="3">
    <source>
        <dbReference type="Google" id="ProtNLM"/>
    </source>
</evidence>
<dbReference type="Pfam" id="PF05834">
    <property type="entry name" value="Lycopene_cycl"/>
    <property type="match status" value="1"/>
</dbReference>
<evidence type="ECO:0000313" key="2">
    <source>
        <dbReference type="Proteomes" id="UP000226525"/>
    </source>
</evidence>
<dbReference type="AlphaFoldDB" id="A0A2D6YJK5"/>